<dbReference type="Pfam" id="PF00293">
    <property type="entry name" value="NUDIX"/>
    <property type="match status" value="1"/>
</dbReference>
<gene>
    <name evidence="2" type="ORF">AaV_173</name>
</gene>
<dbReference type="KEGG" id="vg:20041716"/>
<name>A0A076FI60_9VIRU</name>
<dbReference type="EMBL" id="KJ645900">
    <property type="protein sequence ID" value="AII17136.1"/>
    <property type="molecule type" value="Genomic_DNA"/>
</dbReference>
<reference evidence="2 3" key="1">
    <citation type="journal article" date="2014" name="Virology">
        <title>Genome of brown tide virus (AaV), the little giant of the Megaviridae, elucidates NCLDV genome expansion and host-virus coevolution.</title>
        <authorList>
            <person name="Moniruzzaman M."/>
            <person name="LeCleir G.R."/>
            <person name="Brown C.M."/>
            <person name="Gobler C.J."/>
            <person name="Bidle K.D."/>
            <person name="Wilson W.H."/>
            <person name="Wilhelm S.W."/>
        </authorList>
    </citation>
    <scope>NUCLEOTIDE SEQUENCE [LARGE SCALE GENOMIC DNA]</scope>
    <source>
        <strain evidence="2">BtV-01</strain>
    </source>
</reference>
<sequence length="148" mass="17335">MYNINFTRSNKIERAGAIIINNEQTKIVLVLNRLSFLKKENKFGLPKGHLNPNELKIPEIGAQREVLEETGVFFPIDNFKHFIKICDTLYYILTLDSNFVQNFSPHDKHEICYTSWFDLNSIKYLNINRTLLKSLKQIDKIKFLASNL</sequence>
<dbReference type="PROSITE" id="PS51462">
    <property type="entry name" value="NUDIX"/>
    <property type="match status" value="1"/>
</dbReference>
<evidence type="ECO:0000313" key="3">
    <source>
        <dbReference type="Proteomes" id="UP000028667"/>
    </source>
</evidence>
<organism evidence="2 3">
    <name type="scientific">Aureococcus anophagefferens virus</name>
    <dbReference type="NCBI Taxonomy" id="1474867"/>
    <lineage>
        <taxon>Viruses</taxon>
        <taxon>Varidnaviria</taxon>
        <taxon>Bamfordvirae</taxon>
        <taxon>Nucleocytoviricota</taxon>
        <taxon>Megaviricetes</taxon>
        <taxon>Imitervirales</taxon>
        <taxon>Schizomimiviridae</taxon>
        <taxon>Kratosvirus</taxon>
        <taxon>Kratosvirus quantuckense</taxon>
    </lineage>
</organism>
<dbReference type="SUPFAM" id="SSF55811">
    <property type="entry name" value="Nudix"/>
    <property type="match status" value="1"/>
</dbReference>
<keyword evidence="3" id="KW-1185">Reference proteome</keyword>
<protein>
    <submittedName>
        <fullName evidence="2">Putative nucleoside diphosphate hydrolase</fullName>
    </submittedName>
</protein>
<dbReference type="Gene3D" id="3.90.79.10">
    <property type="entry name" value="Nucleoside Triphosphate Pyrophosphohydrolase"/>
    <property type="match status" value="1"/>
</dbReference>
<keyword evidence="2" id="KW-0378">Hydrolase</keyword>
<evidence type="ECO:0000259" key="1">
    <source>
        <dbReference type="PROSITE" id="PS51462"/>
    </source>
</evidence>
<dbReference type="GeneID" id="20041716"/>
<dbReference type="InterPro" id="IPR000086">
    <property type="entry name" value="NUDIX_hydrolase_dom"/>
</dbReference>
<dbReference type="RefSeq" id="YP_009052247.1">
    <property type="nucleotide sequence ID" value="NC_024697.1"/>
</dbReference>
<feature type="domain" description="Nudix hydrolase" evidence="1">
    <location>
        <begin position="10"/>
        <end position="139"/>
    </location>
</feature>
<dbReference type="GO" id="GO:0000290">
    <property type="term" value="P:deadenylation-dependent decapping of nuclear-transcribed mRNA"/>
    <property type="evidence" value="ECO:0007669"/>
    <property type="project" value="TreeGrafter"/>
</dbReference>
<dbReference type="GO" id="GO:0016787">
    <property type="term" value="F:hydrolase activity"/>
    <property type="evidence" value="ECO:0007669"/>
    <property type="project" value="UniProtKB-KW"/>
</dbReference>
<dbReference type="PANTHER" id="PTHR23114">
    <property type="entry name" value="M7GPPPN-MRNA HYDROLASE"/>
    <property type="match status" value="1"/>
</dbReference>
<evidence type="ECO:0000313" key="2">
    <source>
        <dbReference type="EMBL" id="AII17136.1"/>
    </source>
</evidence>
<dbReference type="PANTHER" id="PTHR23114:SF17">
    <property type="entry name" value="M7GPPPN-MRNA HYDROLASE"/>
    <property type="match status" value="1"/>
</dbReference>
<dbReference type="Proteomes" id="UP000028667">
    <property type="component" value="Segment"/>
</dbReference>
<dbReference type="InterPro" id="IPR015797">
    <property type="entry name" value="NUDIX_hydrolase-like_dom_sf"/>
</dbReference>
<accession>A0A076FI60</accession>
<proteinExistence type="predicted"/>